<proteinExistence type="predicted"/>
<dbReference type="AlphaFoldDB" id="A0A1G7GWD8"/>
<gene>
    <name evidence="1" type="ORF">SAMN05216218_102214</name>
</gene>
<protein>
    <submittedName>
        <fullName evidence="1">Uncharacterized protein</fullName>
    </submittedName>
</protein>
<name>A0A1G7GWD8_9EURY</name>
<dbReference type="STRING" id="660518.SAMN05216218_102214"/>
<evidence type="ECO:0000313" key="1">
    <source>
        <dbReference type="EMBL" id="SDE92480.1"/>
    </source>
</evidence>
<accession>A0A1G7GWD8</accession>
<dbReference type="OrthoDB" id="260547at2157"/>
<dbReference type="InterPro" id="IPR046645">
    <property type="entry name" value="DUF6757"/>
</dbReference>
<organism evidence="1 2">
    <name type="scientific">Halorientalis regularis</name>
    <dbReference type="NCBI Taxonomy" id="660518"/>
    <lineage>
        <taxon>Archaea</taxon>
        <taxon>Methanobacteriati</taxon>
        <taxon>Methanobacteriota</taxon>
        <taxon>Stenosarchaea group</taxon>
        <taxon>Halobacteria</taxon>
        <taxon>Halobacteriales</taxon>
        <taxon>Haloarculaceae</taxon>
        <taxon>Halorientalis</taxon>
    </lineage>
</organism>
<dbReference type="Pfam" id="PF20542">
    <property type="entry name" value="DUF6757"/>
    <property type="match status" value="1"/>
</dbReference>
<reference evidence="2" key="1">
    <citation type="submission" date="2016-10" db="EMBL/GenBank/DDBJ databases">
        <authorList>
            <person name="Varghese N."/>
            <person name="Submissions S."/>
        </authorList>
    </citation>
    <scope>NUCLEOTIDE SEQUENCE [LARGE SCALE GENOMIC DNA]</scope>
    <source>
        <strain evidence="2">IBRC-M 10760</strain>
    </source>
</reference>
<keyword evidence="2" id="KW-1185">Reference proteome</keyword>
<dbReference type="RefSeq" id="WP_175452767.1">
    <property type="nucleotide sequence ID" value="NZ_FNBK01000002.1"/>
</dbReference>
<evidence type="ECO:0000313" key="2">
    <source>
        <dbReference type="Proteomes" id="UP000199076"/>
    </source>
</evidence>
<sequence>MRCHYCDRDADIAVEKDGVKVGVCETHFREQMESLADSDALANLEEELDIDGHE</sequence>
<dbReference type="Proteomes" id="UP000199076">
    <property type="component" value="Unassembled WGS sequence"/>
</dbReference>
<dbReference type="EMBL" id="FNBK01000002">
    <property type="protein sequence ID" value="SDE92480.1"/>
    <property type="molecule type" value="Genomic_DNA"/>
</dbReference>